<dbReference type="GO" id="GO:0003677">
    <property type="term" value="F:DNA binding"/>
    <property type="evidence" value="ECO:0007669"/>
    <property type="project" value="UniProtKB-KW"/>
</dbReference>
<dbReference type="AlphaFoldDB" id="A0A5N6PCF8"/>
<evidence type="ECO:0000313" key="6">
    <source>
        <dbReference type="EMBL" id="KAD6119202.1"/>
    </source>
</evidence>
<evidence type="ECO:0000256" key="2">
    <source>
        <dbReference type="ARBA" id="ARBA00023125"/>
    </source>
</evidence>
<keyword evidence="3" id="KW-0804">Transcription</keyword>
<feature type="domain" description="NAC" evidence="5">
    <location>
        <begin position="1"/>
        <end position="47"/>
    </location>
</feature>
<proteinExistence type="predicted"/>
<dbReference type="InterPro" id="IPR003441">
    <property type="entry name" value="NAC-dom"/>
</dbReference>
<comment type="caution">
    <text evidence="6">The sequence shown here is derived from an EMBL/GenBank/DDBJ whole genome shotgun (WGS) entry which is preliminary data.</text>
</comment>
<keyword evidence="7" id="KW-1185">Reference proteome</keyword>
<keyword evidence="4" id="KW-0539">Nucleus</keyword>
<dbReference type="PROSITE" id="PS51005">
    <property type="entry name" value="NAC"/>
    <property type="match status" value="1"/>
</dbReference>
<dbReference type="Gene3D" id="2.170.150.80">
    <property type="entry name" value="NAC domain"/>
    <property type="match status" value="1"/>
</dbReference>
<evidence type="ECO:0000259" key="5">
    <source>
        <dbReference type="PROSITE" id="PS51005"/>
    </source>
</evidence>
<evidence type="ECO:0000256" key="3">
    <source>
        <dbReference type="ARBA" id="ARBA00023163"/>
    </source>
</evidence>
<evidence type="ECO:0000256" key="4">
    <source>
        <dbReference type="ARBA" id="ARBA00023242"/>
    </source>
</evidence>
<dbReference type="SUPFAM" id="SSF101941">
    <property type="entry name" value="NAC domain"/>
    <property type="match status" value="1"/>
</dbReference>
<reference evidence="6 7" key="1">
    <citation type="submission" date="2019-05" db="EMBL/GenBank/DDBJ databases">
        <title>Mikania micrantha, genome provides insights into the molecular mechanism of rapid growth.</title>
        <authorList>
            <person name="Liu B."/>
        </authorList>
    </citation>
    <scope>NUCLEOTIDE SEQUENCE [LARGE SCALE GENOMIC DNA]</scope>
    <source>
        <strain evidence="6">NLD-2019</strain>
        <tissue evidence="6">Leaf</tissue>
    </source>
</reference>
<gene>
    <name evidence="6" type="ORF">E3N88_10473</name>
</gene>
<dbReference type="EMBL" id="SZYD01000005">
    <property type="protein sequence ID" value="KAD6119202.1"/>
    <property type="molecule type" value="Genomic_DNA"/>
</dbReference>
<keyword evidence="2" id="KW-0238">DNA-binding</keyword>
<evidence type="ECO:0000256" key="1">
    <source>
        <dbReference type="ARBA" id="ARBA00023015"/>
    </source>
</evidence>
<dbReference type="Proteomes" id="UP000326396">
    <property type="component" value="Linkage Group LG13"/>
</dbReference>
<organism evidence="6 7">
    <name type="scientific">Mikania micrantha</name>
    <name type="common">bitter vine</name>
    <dbReference type="NCBI Taxonomy" id="192012"/>
    <lineage>
        <taxon>Eukaryota</taxon>
        <taxon>Viridiplantae</taxon>
        <taxon>Streptophyta</taxon>
        <taxon>Embryophyta</taxon>
        <taxon>Tracheophyta</taxon>
        <taxon>Spermatophyta</taxon>
        <taxon>Magnoliopsida</taxon>
        <taxon>eudicotyledons</taxon>
        <taxon>Gunneridae</taxon>
        <taxon>Pentapetalae</taxon>
        <taxon>asterids</taxon>
        <taxon>campanulids</taxon>
        <taxon>Asterales</taxon>
        <taxon>Asteraceae</taxon>
        <taxon>Asteroideae</taxon>
        <taxon>Heliantheae alliance</taxon>
        <taxon>Eupatorieae</taxon>
        <taxon>Mikania</taxon>
    </lineage>
</organism>
<dbReference type="GO" id="GO:0006355">
    <property type="term" value="P:regulation of DNA-templated transcription"/>
    <property type="evidence" value="ECO:0007669"/>
    <property type="project" value="InterPro"/>
</dbReference>
<accession>A0A5N6PCF8</accession>
<dbReference type="OrthoDB" id="1625833at2759"/>
<sequence>MKTTLQFHEGRAPNGRKTDRVMQEYRIPESCDNDATDHMALCRVFLADECSTHCIADIDVQISRPTTLLNENASDMDCILRGDYIELNDLIDPGSCSSVSADSSCLTTTSDEYFDPMALLQELDKHIIDQEMKDSSVKFNLSAPISGHMLCHFR</sequence>
<keyword evidence="1" id="KW-0805">Transcription regulation</keyword>
<protein>
    <recommendedName>
        <fullName evidence="5">NAC domain-containing protein</fullName>
    </recommendedName>
</protein>
<dbReference type="InterPro" id="IPR036093">
    <property type="entry name" value="NAC_dom_sf"/>
</dbReference>
<name>A0A5N6PCF8_9ASTR</name>
<dbReference type="PANTHER" id="PTHR31744">
    <property type="entry name" value="PROTEIN CUP-SHAPED COTYLEDON 2-RELATED"/>
    <property type="match status" value="1"/>
</dbReference>
<evidence type="ECO:0000313" key="7">
    <source>
        <dbReference type="Proteomes" id="UP000326396"/>
    </source>
</evidence>